<dbReference type="KEGG" id="dpo:4803691"/>
<evidence type="ECO:0000256" key="1">
    <source>
        <dbReference type="SAM" id="Phobius"/>
    </source>
</evidence>
<dbReference type="FunCoup" id="A0A6I8USU3">
    <property type="interactions" value="9"/>
</dbReference>
<reference evidence="4" key="2">
    <citation type="submission" date="2025-08" db="UniProtKB">
        <authorList>
            <consortium name="RefSeq"/>
        </authorList>
    </citation>
    <scope>IDENTIFICATION</scope>
    <source>
        <strain evidence="4">MV-25-SWS-2005</strain>
        <tissue evidence="4">Whole body</tissue>
    </source>
</reference>
<organism evidence="3 4">
    <name type="scientific">Drosophila pseudoobscura pseudoobscura</name>
    <name type="common">Fruit fly</name>
    <dbReference type="NCBI Taxonomy" id="46245"/>
    <lineage>
        <taxon>Eukaryota</taxon>
        <taxon>Metazoa</taxon>
        <taxon>Ecdysozoa</taxon>
        <taxon>Arthropoda</taxon>
        <taxon>Hexapoda</taxon>
        <taxon>Insecta</taxon>
        <taxon>Pterygota</taxon>
        <taxon>Neoptera</taxon>
        <taxon>Endopterygota</taxon>
        <taxon>Diptera</taxon>
        <taxon>Brachycera</taxon>
        <taxon>Muscomorpha</taxon>
        <taxon>Ephydroidea</taxon>
        <taxon>Drosophilidae</taxon>
        <taxon>Drosophila</taxon>
        <taxon>Sophophora</taxon>
    </lineage>
</organism>
<evidence type="ECO:0000313" key="4">
    <source>
        <dbReference type="RefSeq" id="XP_001360368.3"/>
    </source>
</evidence>
<dbReference type="AlphaFoldDB" id="A0A6I8USU3"/>
<dbReference type="RefSeq" id="XP_001360368.3">
    <property type="nucleotide sequence ID" value="XM_001360331.4"/>
</dbReference>
<evidence type="ECO:0000313" key="3">
    <source>
        <dbReference type="Proteomes" id="UP000001819"/>
    </source>
</evidence>
<feature type="transmembrane region" description="Helical" evidence="1">
    <location>
        <begin position="89"/>
        <end position="109"/>
    </location>
</feature>
<keyword evidence="2" id="KW-0732">Signal</keyword>
<keyword evidence="3" id="KW-1185">Reference proteome</keyword>
<keyword evidence="1" id="KW-0812">Transmembrane</keyword>
<dbReference type="InParanoid" id="A0A6I8USU3"/>
<sequence length="112" mass="11846">MRYFAVICIVVASMLFAAVSAQTSSDGNGPHQFGSPENGIYIRGQNEGPYNVPGVTGTFQNSPSSGRHAYTDENGNTYTHFHSQSGGSAAKGLTLAIPSVLVFISVVLMRSF</sequence>
<evidence type="ECO:0000256" key="2">
    <source>
        <dbReference type="SAM" id="SignalP"/>
    </source>
</evidence>
<gene>
    <name evidence="4" type="primary">BaraC</name>
</gene>
<keyword evidence="1" id="KW-1133">Transmembrane helix</keyword>
<feature type="signal peptide" evidence="2">
    <location>
        <begin position="1"/>
        <end position="21"/>
    </location>
</feature>
<keyword evidence="1" id="KW-0472">Membrane</keyword>
<feature type="chain" id="PRO_5026245919" evidence="2">
    <location>
        <begin position="22"/>
        <end position="112"/>
    </location>
</feature>
<reference evidence="3" key="1">
    <citation type="submission" date="2024-06" db="UniProtKB">
        <authorList>
            <consortium name="RefSeq"/>
        </authorList>
    </citation>
    <scope>NUCLEOTIDE SEQUENCE [LARGE SCALE GENOMIC DNA]</scope>
    <source>
        <strain evidence="3">MV2-25</strain>
    </source>
</reference>
<protein>
    <submittedName>
        <fullName evidence="4">Immune-induced peptides</fullName>
    </submittedName>
</protein>
<name>A0A6I8USU3_DROPS</name>
<proteinExistence type="predicted"/>
<dbReference type="Proteomes" id="UP000001819">
    <property type="component" value="Chromosome 3"/>
</dbReference>
<accession>A0A6I8USU3</accession>